<dbReference type="Gene3D" id="3.40.50.720">
    <property type="entry name" value="NAD(P)-binding Rossmann-like Domain"/>
    <property type="match status" value="1"/>
</dbReference>
<dbReference type="InterPro" id="IPR001509">
    <property type="entry name" value="Epimerase_deHydtase"/>
</dbReference>
<dbReference type="PANTHER" id="PTHR43245:SF13">
    <property type="entry name" value="UDP-D-APIOSE_UDP-D-XYLOSE SYNTHASE 2"/>
    <property type="match status" value="1"/>
</dbReference>
<protein>
    <submittedName>
        <fullName evidence="2">NAD-dependent epimerase/dehydratase family protein</fullName>
    </submittedName>
</protein>
<dbReference type="Proteomes" id="UP001597119">
    <property type="component" value="Unassembled WGS sequence"/>
</dbReference>
<comment type="caution">
    <text evidence="2">The sequence shown here is derived from an EMBL/GenBank/DDBJ whole genome shotgun (WGS) entry which is preliminary data.</text>
</comment>
<dbReference type="EMBL" id="JBHUDJ010000011">
    <property type="protein sequence ID" value="MFD1588393.1"/>
    <property type="molecule type" value="Genomic_DNA"/>
</dbReference>
<keyword evidence="3" id="KW-1185">Reference proteome</keyword>
<dbReference type="Pfam" id="PF01370">
    <property type="entry name" value="Epimerase"/>
    <property type="match status" value="1"/>
</dbReference>
<dbReference type="InterPro" id="IPR050177">
    <property type="entry name" value="Lipid_A_modif_metabolic_enz"/>
</dbReference>
<dbReference type="PRINTS" id="PR01713">
    <property type="entry name" value="NUCEPIMERASE"/>
</dbReference>
<organism evidence="2 3">
    <name type="scientific">Halorientalis brevis</name>
    <dbReference type="NCBI Taxonomy" id="1126241"/>
    <lineage>
        <taxon>Archaea</taxon>
        <taxon>Methanobacteriati</taxon>
        <taxon>Methanobacteriota</taxon>
        <taxon>Stenosarchaea group</taxon>
        <taxon>Halobacteria</taxon>
        <taxon>Halobacteriales</taxon>
        <taxon>Haloarculaceae</taxon>
        <taxon>Halorientalis</taxon>
    </lineage>
</organism>
<dbReference type="PANTHER" id="PTHR43245">
    <property type="entry name" value="BIFUNCTIONAL POLYMYXIN RESISTANCE PROTEIN ARNA"/>
    <property type="match status" value="1"/>
</dbReference>
<dbReference type="AlphaFoldDB" id="A0ABD6CF14"/>
<dbReference type="SUPFAM" id="SSF51735">
    <property type="entry name" value="NAD(P)-binding Rossmann-fold domains"/>
    <property type="match status" value="1"/>
</dbReference>
<feature type="domain" description="NAD-dependent epimerase/dehydratase" evidence="1">
    <location>
        <begin position="10"/>
        <end position="239"/>
    </location>
</feature>
<proteinExistence type="predicted"/>
<reference evidence="2 3" key="1">
    <citation type="journal article" date="2019" name="Int. J. Syst. Evol. Microbiol.">
        <title>The Global Catalogue of Microorganisms (GCM) 10K type strain sequencing project: providing services to taxonomists for standard genome sequencing and annotation.</title>
        <authorList>
            <consortium name="The Broad Institute Genomics Platform"/>
            <consortium name="The Broad Institute Genome Sequencing Center for Infectious Disease"/>
            <person name="Wu L."/>
            <person name="Ma J."/>
        </authorList>
    </citation>
    <scope>NUCLEOTIDE SEQUENCE [LARGE SCALE GENOMIC DNA]</scope>
    <source>
        <strain evidence="2 3">CGMCC 1.12125</strain>
    </source>
</reference>
<name>A0ABD6CF14_9EURY</name>
<gene>
    <name evidence="2" type="ORF">ACFR9U_15530</name>
</gene>
<evidence type="ECO:0000313" key="2">
    <source>
        <dbReference type="EMBL" id="MFD1588393.1"/>
    </source>
</evidence>
<dbReference type="InterPro" id="IPR036291">
    <property type="entry name" value="NAD(P)-bd_dom_sf"/>
</dbReference>
<sequence>MQSTLTDRTVLVTGGAGFIGSHIVESLATNNQVRVLDDFSNGSRMNLPTDVEVIEGDVRDDGTLSRAMQDVEFVFHHAAMVSVEESVTKPRACQEINTAGTLSVLDHARMEDARVIVPSSAAIYGTPDEIPITETARKRPTSPYGISKLATDHHVQRFDELYDLPTVVLRYFNVYGPRQGHGDYSGVISIFLEQAHDGGPITVEGDGTQTRDFVHVDDVVRANLLAATTEHTGDAYNIGTGETISIRELAELIRDVTGSTAEIVHRDRRAGDIPESCADVSKARRRLGYEPSVALREGLTSIADSTAVL</sequence>
<dbReference type="RefSeq" id="WP_247381398.1">
    <property type="nucleotide sequence ID" value="NZ_JALLGV010000010.1"/>
</dbReference>
<evidence type="ECO:0000313" key="3">
    <source>
        <dbReference type="Proteomes" id="UP001597119"/>
    </source>
</evidence>
<dbReference type="Gene3D" id="3.90.25.10">
    <property type="entry name" value="UDP-galactose 4-epimerase, domain 1"/>
    <property type="match status" value="1"/>
</dbReference>
<accession>A0ABD6CF14</accession>
<evidence type="ECO:0000259" key="1">
    <source>
        <dbReference type="Pfam" id="PF01370"/>
    </source>
</evidence>